<evidence type="ECO:0000256" key="10">
    <source>
        <dbReference type="ARBA" id="ARBA00023242"/>
    </source>
</evidence>
<dbReference type="InterPro" id="IPR036236">
    <property type="entry name" value="Znf_C2H2_sf"/>
</dbReference>
<dbReference type="PANTHER" id="PTHR24394:SF44">
    <property type="entry name" value="ZINC FINGER PROTEIN 271-LIKE"/>
    <property type="match status" value="1"/>
</dbReference>
<dbReference type="Pfam" id="PF00096">
    <property type="entry name" value="zf-C2H2"/>
    <property type="match status" value="5"/>
</dbReference>
<feature type="domain" description="C2H2-type" evidence="12">
    <location>
        <begin position="389"/>
        <end position="416"/>
    </location>
</feature>
<evidence type="ECO:0000313" key="13">
    <source>
        <dbReference type="EMBL" id="VDI15045.1"/>
    </source>
</evidence>
<evidence type="ECO:0000256" key="9">
    <source>
        <dbReference type="ARBA" id="ARBA00023163"/>
    </source>
</evidence>
<keyword evidence="14" id="KW-1185">Reference proteome</keyword>
<keyword evidence="7" id="KW-0805">Transcription regulation</keyword>
<dbReference type="GO" id="GO:0000981">
    <property type="term" value="F:DNA-binding transcription factor activity, RNA polymerase II-specific"/>
    <property type="evidence" value="ECO:0007669"/>
    <property type="project" value="TreeGrafter"/>
</dbReference>
<keyword evidence="8" id="KW-0238">DNA-binding</keyword>
<dbReference type="GO" id="GO:0008270">
    <property type="term" value="F:zinc ion binding"/>
    <property type="evidence" value="ECO:0007669"/>
    <property type="project" value="UniProtKB-KW"/>
</dbReference>
<keyword evidence="3" id="KW-0479">Metal-binding</keyword>
<keyword evidence="10" id="KW-0539">Nucleus</keyword>
<evidence type="ECO:0000256" key="4">
    <source>
        <dbReference type="ARBA" id="ARBA00022737"/>
    </source>
</evidence>
<evidence type="ECO:0000256" key="11">
    <source>
        <dbReference type="PROSITE-ProRule" id="PRU00042"/>
    </source>
</evidence>
<evidence type="ECO:0000259" key="12">
    <source>
        <dbReference type="PROSITE" id="PS50157"/>
    </source>
</evidence>
<dbReference type="PROSITE" id="PS00028">
    <property type="entry name" value="ZINC_FINGER_C2H2_1"/>
    <property type="match status" value="6"/>
</dbReference>
<evidence type="ECO:0000256" key="7">
    <source>
        <dbReference type="ARBA" id="ARBA00023015"/>
    </source>
</evidence>
<keyword evidence="6" id="KW-0862">Zinc</keyword>
<protein>
    <recommendedName>
        <fullName evidence="12">C2H2-type domain-containing protein</fullName>
    </recommendedName>
</protein>
<evidence type="ECO:0000256" key="2">
    <source>
        <dbReference type="ARBA" id="ARBA00006991"/>
    </source>
</evidence>
<feature type="domain" description="C2H2-type" evidence="12">
    <location>
        <begin position="305"/>
        <end position="332"/>
    </location>
</feature>
<organism evidence="13 14">
    <name type="scientific">Mytilus galloprovincialis</name>
    <name type="common">Mediterranean mussel</name>
    <dbReference type="NCBI Taxonomy" id="29158"/>
    <lineage>
        <taxon>Eukaryota</taxon>
        <taxon>Metazoa</taxon>
        <taxon>Spiralia</taxon>
        <taxon>Lophotrochozoa</taxon>
        <taxon>Mollusca</taxon>
        <taxon>Bivalvia</taxon>
        <taxon>Autobranchia</taxon>
        <taxon>Pteriomorphia</taxon>
        <taxon>Mytilida</taxon>
        <taxon>Mytiloidea</taxon>
        <taxon>Mytilidae</taxon>
        <taxon>Mytilinae</taxon>
        <taxon>Mytilus</taxon>
    </lineage>
</organism>
<dbReference type="FunFam" id="3.30.160.60:FF:000145">
    <property type="entry name" value="Zinc finger protein 574"/>
    <property type="match status" value="1"/>
</dbReference>
<dbReference type="GO" id="GO:0005634">
    <property type="term" value="C:nucleus"/>
    <property type="evidence" value="ECO:0007669"/>
    <property type="project" value="UniProtKB-SubCell"/>
</dbReference>
<feature type="domain" description="C2H2-type" evidence="12">
    <location>
        <begin position="417"/>
        <end position="444"/>
    </location>
</feature>
<evidence type="ECO:0000256" key="1">
    <source>
        <dbReference type="ARBA" id="ARBA00004123"/>
    </source>
</evidence>
<dbReference type="SUPFAM" id="SSF57667">
    <property type="entry name" value="beta-beta-alpha zinc fingers"/>
    <property type="match status" value="4"/>
</dbReference>
<dbReference type="PROSITE" id="PS50157">
    <property type="entry name" value="ZINC_FINGER_C2H2_2"/>
    <property type="match status" value="7"/>
</dbReference>
<comment type="similarity">
    <text evidence="2">Belongs to the krueppel C2H2-type zinc-finger protein family.</text>
</comment>
<feature type="domain" description="C2H2-type" evidence="12">
    <location>
        <begin position="271"/>
        <end position="298"/>
    </location>
</feature>
<dbReference type="Gene3D" id="3.30.160.60">
    <property type="entry name" value="Classic Zinc Finger"/>
    <property type="match status" value="7"/>
</dbReference>
<sequence length="475" mass="54976">MSIMEADSDLEEYGTNEMYILPGDELKLENQSEDDSRETSYCVSTVCDKIFACYVCSQIFPWARVSSRNIRPFLKGQTYICNYCDKKSPDFSHKPKSLLDDRDNESLKAAIIESINNQGINFDTVNQSGIINPPHGTSMLTSNPGDVPHQNLDDFPASLSVKGSNLFAVHSEERVGELSTLNVDQIHNQFVERKIENEISQNYTRLQTDAQVINVEVNAEKDLVKKYQNLTEEMLKQRERRYECSLCDKKFKRSAHLQRHLRTHTAEGPIFKCDECDKCYRDSYNLVRHKKWHQKDVIPFDPKPFTCGICEKKFRDNYDLQRHIRIHTGETPFKCYMCDQGFIDNRSMQKHVKQHKGEKLCICPICKKGFIDNRALNRHIRTYNGELHYKCDICDKTFSKKADVLFHMNTHSNKLQFKCEFCKESFRSLSNYEMHRKIHIDQISSIVASTSGLVNVENGILDPMVNGEECGIKGE</sequence>
<dbReference type="InterPro" id="IPR013087">
    <property type="entry name" value="Znf_C2H2_type"/>
</dbReference>
<accession>A0A8B6D795</accession>
<dbReference type="FunFam" id="3.30.160.60:FF:000100">
    <property type="entry name" value="Zinc finger 45-like"/>
    <property type="match status" value="1"/>
</dbReference>
<evidence type="ECO:0000256" key="5">
    <source>
        <dbReference type="ARBA" id="ARBA00022771"/>
    </source>
</evidence>
<dbReference type="FunFam" id="3.30.160.60:FF:000711">
    <property type="entry name" value="zinc finger protein 697"/>
    <property type="match status" value="1"/>
</dbReference>
<keyword evidence="9" id="KW-0804">Transcription</keyword>
<dbReference type="GO" id="GO:0003677">
    <property type="term" value="F:DNA binding"/>
    <property type="evidence" value="ECO:0007669"/>
    <property type="project" value="UniProtKB-KW"/>
</dbReference>
<comment type="subcellular location">
    <subcellularLocation>
        <location evidence="1">Nucleus</location>
    </subcellularLocation>
</comment>
<keyword evidence="4" id="KW-0677">Repeat</keyword>
<evidence type="ECO:0000256" key="3">
    <source>
        <dbReference type="ARBA" id="ARBA00022723"/>
    </source>
</evidence>
<gene>
    <name evidence="13" type="ORF">MGAL_10B072587</name>
</gene>
<feature type="domain" description="C2H2-type" evidence="12">
    <location>
        <begin position="333"/>
        <end position="360"/>
    </location>
</feature>
<proteinExistence type="inferred from homology"/>
<feature type="domain" description="C2H2-type" evidence="12">
    <location>
        <begin position="242"/>
        <end position="269"/>
    </location>
</feature>
<evidence type="ECO:0000256" key="6">
    <source>
        <dbReference type="ARBA" id="ARBA00022833"/>
    </source>
</evidence>
<dbReference type="OrthoDB" id="6225450at2759"/>
<reference evidence="13" key="1">
    <citation type="submission" date="2018-11" db="EMBL/GenBank/DDBJ databases">
        <authorList>
            <person name="Alioto T."/>
            <person name="Alioto T."/>
        </authorList>
    </citation>
    <scope>NUCLEOTIDE SEQUENCE</scope>
</reference>
<evidence type="ECO:0000256" key="8">
    <source>
        <dbReference type="ARBA" id="ARBA00023125"/>
    </source>
</evidence>
<keyword evidence="5 11" id="KW-0863">Zinc-finger</keyword>
<dbReference type="AlphaFoldDB" id="A0A8B6D795"/>
<name>A0A8B6D795_MYTGA</name>
<dbReference type="SMART" id="SM00355">
    <property type="entry name" value="ZnF_C2H2"/>
    <property type="match status" value="7"/>
</dbReference>
<evidence type="ECO:0000313" key="14">
    <source>
        <dbReference type="Proteomes" id="UP000596742"/>
    </source>
</evidence>
<dbReference type="Pfam" id="PF13894">
    <property type="entry name" value="zf-C2H2_4"/>
    <property type="match status" value="1"/>
</dbReference>
<comment type="caution">
    <text evidence="13">The sequence shown here is derived from an EMBL/GenBank/DDBJ whole genome shotgun (WGS) entry which is preliminary data.</text>
</comment>
<feature type="domain" description="C2H2-type" evidence="12">
    <location>
        <begin position="361"/>
        <end position="388"/>
    </location>
</feature>
<dbReference type="PANTHER" id="PTHR24394">
    <property type="entry name" value="ZINC FINGER PROTEIN"/>
    <property type="match status" value="1"/>
</dbReference>
<dbReference type="Proteomes" id="UP000596742">
    <property type="component" value="Unassembled WGS sequence"/>
</dbReference>
<dbReference type="EMBL" id="UYJE01002935">
    <property type="protein sequence ID" value="VDI15045.1"/>
    <property type="molecule type" value="Genomic_DNA"/>
</dbReference>